<keyword evidence="3" id="KW-0732">Signal</keyword>
<reference evidence="4 5" key="1">
    <citation type="submission" date="2015-10" db="EMBL/GenBank/DDBJ databases">
        <title>Draft genome sequence of Streptomyces cellostaticus DSM 40189, type strain for the species Streptomyces cellostaticus.</title>
        <authorList>
            <person name="Ruckert C."/>
            <person name="Winkler A."/>
            <person name="Kalinowski J."/>
            <person name="Kampfer P."/>
            <person name="Glaeser S."/>
        </authorList>
    </citation>
    <scope>NUCLEOTIDE SEQUENCE [LARGE SCALE GENOMIC DNA]</scope>
    <source>
        <strain evidence="4 5">DSM 40189</strain>
    </source>
</reference>
<feature type="compositionally biased region" description="Gly residues" evidence="1">
    <location>
        <begin position="414"/>
        <end position="442"/>
    </location>
</feature>
<feature type="chain" id="PRO_5007101501" description="PE-PGRS family protein" evidence="3">
    <location>
        <begin position="28"/>
        <end position="496"/>
    </location>
</feature>
<accession>A0A101NGL1</accession>
<evidence type="ECO:0000313" key="4">
    <source>
        <dbReference type="EMBL" id="KUM92893.1"/>
    </source>
</evidence>
<keyword evidence="2" id="KW-0812">Transmembrane</keyword>
<dbReference type="STRING" id="67285.AQI88_29545"/>
<feature type="compositionally biased region" description="Gly residues" evidence="1">
    <location>
        <begin position="358"/>
        <end position="369"/>
    </location>
</feature>
<keyword evidence="2" id="KW-0472">Membrane</keyword>
<name>A0A101NGL1_9ACTN</name>
<gene>
    <name evidence="4" type="ORF">AQI88_29545</name>
</gene>
<evidence type="ECO:0000256" key="1">
    <source>
        <dbReference type="SAM" id="MobiDB-lite"/>
    </source>
</evidence>
<proteinExistence type="predicted"/>
<dbReference type="EMBL" id="LMWL01000055">
    <property type="protein sequence ID" value="KUM92893.1"/>
    <property type="molecule type" value="Genomic_DNA"/>
</dbReference>
<feature type="transmembrane region" description="Helical" evidence="2">
    <location>
        <begin position="218"/>
        <end position="240"/>
    </location>
</feature>
<keyword evidence="2" id="KW-1133">Transmembrane helix</keyword>
<feature type="compositionally biased region" description="Gly residues" evidence="1">
    <location>
        <begin position="388"/>
        <end position="398"/>
    </location>
</feature>
<dbReference type="AlphaFoldDB" id="A0A101NGL1"/>
<organism evidence="4 5">
    <name type="scientific">Streptomyces cellostaticus</name>
    <dbReference type="NCBI Taxonomy" id="67285"/>
    <lineage>
        <taxon>Bacteria</taxon>
        <taxon>Bacillati</taxon>
        <taxon>Actinomycetota</taxon>
        <taxon>Actinomycetes</taxon>
        <taxon>Kitasatosporales</taxon>
        <taxon>Streptomycetaceae</taxon>
        <taxon>Streptomyces</taxon>
    </lineage>
</organism>
<feature type="compositionally biased region" description="Gly residues" evidence="1">
    <location>
        <begin position="450"/>
        <end position="470"/>
    </location>
</feature>
<feature type="region of interest" description="Disordered" evidence="1">
    <location>
        <begin position="358"/>
        <end position="473"/>
    </location>
</feature>
<comment type="caution">
    <text evidence="4">The sequence shown here is derived from an EMBL/GenBank/DDBJ whole genome shotgun (WGS) entry which is preliminary data.</text>
</comment>
<feature type="transmembrane region" description="Helical" evidence="2">
    <location>
        <begin position="162"/>
        <end position="182"/>
    </location>
</feature>
<protein>
    <recommendedName>
        <fullName evidence="6">PE-PGRS family protein</fullName>
    </recommendedName>
</protein>
<evidence type="ECO:0008006" key="6">
    <source>
        <dbReference type="Google" id="ProtNLM"/>
    </source>
</evidence>
<dbReference type="OrthoDB" id="4091895at2"/>
<evidence type="ECO:0000256" key="2">
    <source>
        <dbReference type="SAM" id="Phobius"/>
    </source>
</evidence>
<evidence type="ECO:0000256" key="3">
    <source>
        <dbReference type="SAM" id="SignalP"/>
    </source>
</evidence>
<evidence type="ECO:0000313" key="5">
    <source>
        <dbReference type="Proteomes" id="UP000054241"/>
    </source>
</evidence>
<dbReference type="RefSeq" id="WP_159050420.1">
    <property type="nucleotide sequence ID" value="NZ_BNDU01000006.1"/>
</dbReference>
<feature type="transmembrane region" description="Helical" evidence="2">
    <location>
        <begin position="121"/>
        <end position="141"/>
    </location>
</feature>
<dbReference type="Proteomes" id="UP000054241">
    <property type="component" value="Unassembled WGS sequence"/>
</dbReference>
<sequence length="496" mass="48357">MRRWAALLLALVAVLGIGVSAPQPAVADNGPIGGGVSIACDVAGGPVLGTIFDQTGMCDAIGGAVEKHLKKAWDAVWDSTIGDVINTCADVAKWVIKKTLTVALAGPSMDLAGTGLWSGKATLAGMLTWLGLVIAAIGMMWQLGKMAVTGQMKYAGQAMAGWVQNTIISAVGVGLIALMLTAGDAISDGLVNATFGNDAGAYDRIIAVMVPNGVSNPVMFGGIVSLLTVVGFIQMVMIFLRQSAIPIQCLLLPIAGAGRVGGETTRKWAPRLITTICVAGVYKPMVAVIICTGFSEFGESQTLASWFRGLATLMLGVLAPAPLTKVFAPFGEEVGAAMSSGGSSAAAASVAGFFAGRQGGKGGDDGGAGVQPASPVQHAQHVQVSMGPQGGGKGGMGGASDAQAQASRNASDGPGRGGPGQGGPGFGGGGTGGTPGGNGSPGSPGPKGPPGAGGSGGAAGGGAAGGGVGLGIQVLDGVNSGIQGASGQIGDGGNQR</sequence>
<keyword evidence="5" id="KW-1185">Reference proteome</keyword>
<feature type="signal peptide" evidence="3">
    <location>
        <begin position="1"/>
        <end position="27"/>
    </location>
</feature>